<evidence type="ECO:0000256" key="13">
    <source>
        <dbReference type="RuleBase" id="RU003357"/>
    </source>
</evidence>
<feature type="signal peptide" evidence="15">
    <location>
        <begin position="1"/>
        <end position="33"/>
    </location>
</feature>
<keyword evidence="3" id="KW-0813">Transport</keyword>
<dbReference type="PANTHER" id="PTHR32552">
    <property type="entry name" value="FERRICHROME IRON RECEPTOR-RELATED"/>
    <property type="match status" value="1"/>
</dbReference>
<feature type="chain" id="PRO_5046236790" evidence="15">
    <location>
        <begin position="34"/>
        <end position="720"/>
    </location>
</feature>
<evidence type="ECO:0000256" key="9">
    <source>
        <dbReference type="ARBA" id="ARBA00023077"/>
    </source>
</evidence>
<evidence type="ECO:0000256" key="8">
    <source>
        <dbReference type="ARBA" id="ARBA00023065"/>
    </source>
</evidence>
<dbReference type="Gene3D" id="2.40.170.20">
    <property type="entry name" value="TonB-dependent receptor, beta-barrel domain"/>
    <property type="match status" value="1"/>
</dbReference>
<name>A0ABU5IJ42_9BURK</name>
<dbReference type="InterPro" id="IPR036942">
    <property type="entry name" value="Beta-barrel_TonB_sf"/>
</dbReference>
<keyword evidence="5" id="KW-0410">Iron transport</keyword>
<comment type="similarity">
    <text evidence="2 13">Belongs to the TonB-dependent receptor family.</text>
</comment>
<evidence type="ECO:0000256" key="4">
    <source>
        <dbReference type="ARBA" id="ARBA00022452"/>
    </source>
</evidence>
<dbReference type="RefSeq" id="WP_322466587.1">
    <property type="nucleotide sequence ID" value="NZ_JAXOJX010000031.1"/>
</dbReference>
<dbReference type="InterPro" id="IPR012910">
    <property type="entry name" value="Plug_dom"/>
</dbReference>
<evidence type="ECO:0000259" key="16">
    <source>
        <dbReference type="Pfam" id="PF00593"/>
    </source>
</evidence>
<evidence type="ECO:0000256" key="6">
    <source>
        <dbReference type="ARBA" id="ARBA00022692"/>
    </source>
</evidence>
<feature type="region of interest" description="Disordered" evidence="14">
    <location>
        <begin position="305"/>
        <end position="330"/>
    </location>
</feature>
<accession>A0ABU5IJ42</accession>
<evidence type="ECO:0000256" key="2">
    <source>
        <dbReference type="ARBA" id="ARBA00009810"/>
    </source>
</evidence>
<comment type="caution">
    <text evidence="18">The sequence shown here is derived from an EMBL/GenBank/DDBJ whole genome shotgun (WGS) entry which is preliminary data.</text>
</comment>
<protein>
    <submittedName>
        <fullName evidence="18">TonB-dependent receptor</fullName>
    </submittedName>
</protein>
<feature type="region of interest" description="Disordered" evidence="14">
    <location>
        <begin position="37"/>
        <end position="58"/>
    </location>
</feature>
<dbReference type="Pfam" id="PF07715">
    <property type="entry name" value="Plug"/>
    <property type="match status" value="1"/>
</dbReference>
<dbReference type="EMBL" id="JAXOJX010000031">
    <property type="protein sequence ID" value="MDZ5458523.1"/>
    <property type="molecule type" value="Genomic_DNA"/>
</dbReference>
<feature type="compositionally biased region" description="Polar residues" evidence="14">
    <location>
        <begin position="313"/>
        <end position="322"/>
    </location>
</feature>
<evidence type="ECO:0000256" key="1">
    <source>
        <dbReference type="ARBA" id="ARBA00004571"/>
    </source>
</evidence>
<evidence type="ECO:0000256" key="14">
    <source>
        <dbReference type="SAM" id="MobiDB-lite"/>
    </source>
</evidence>
<keyword evidence="15" id="KW-0732">Signal</keyword>
<evidence type="ECO:0000256" key="7">
    <source>
        <dbReference type="ARBA" id="ARBA00023004"/>
    </source>
</evidence>
<keyword evidence="4" id="KW-1134">Transmembrane beta strand</keyword>
<dbReference type="Pfam" id="PF00593">
    <property type="entry name" value="TonB_dep_Rec_b-barrel"/>
    <property type="match status" value="1"/>
</dbReference>
<keyword evidence="8" id="KW-0406">Ion transport</keyword>
<dbReference type="InterPro" id="IPR037066">
    <property type="entry name" value="Plug_dom_sf"/>
</dbReference>
<dbReference type="InterPro" id="IPR000531">
    <property type="entry name" value="Beta-barrel_TonB"/>
</dbReference>
<evidence type="ECO:0000256" key="10">
    <source>
        <dbReference type="ARBA" id="ARBA00023136"/>
    </source>
</evidence>
<keyword evidence="7" id="KW-0408">Iron</keyword>
<comment type="subcellular location">
    <subcellularLocation>
        <location evidence="1">Cell outer membrane</location>
        <topology evidence="1">Multi-pass membrane protein</topology>
    </subcellularLocation>
</comment>
<keyword evidence="10 13" id="KW-0472">Membrane</keyword>
<evidence type="ECO:0000256" key="15">
    <source>
        <dbReference type="SAM" id="SignalP"/>
    </source>
</evidence>
<dbReference type="Gene3D" id="2.170.130.10">
    <property type="entry name" value="TonB-dependent receptor, plug domain"/>
    <property type="match status" value="1"/>
</dbReference>
<proteinExistence type="inferred from homology"/>
<keyword evidence="12" id="KW-0998">Cell outer membrane</keyword>
<gene>
    <name evidence="18" type="ORF">SM757_18245</name>
</gene>
<evidence type="ECO:0000313" key="18">
    <source>
        <dbReference type="EMBL" id="MDZ5458523.1"/>
    </source>
</evidence>
<dbReference type="Proteomes" id="UP001293718">
    <property type="component" value="Unassembled WGS sequence"/>
</dbReference>
<keyword evidence="19" id="KW-1185">Reference proteome</keyword>
<feature type="domain" description="TonB-dependent receptor plug" evidence="17">
    <location>
        <begin position="85"/>
        <end position="192"/>
    </location>
</feature>
<dbReference type="PANTHER" id="PTHR32552:SF81">
    <property type="entry name" value="TONB-DEPENDENT OUTER MEMBRANE RECEPTOR"/>
    <property type="match status" value="1"/>
</dbReference>
<dbReference type="SUPFAM" id="SSF56935">
    <property type="entry name" value="Porins"/>
    <property type="match status" value="1"/>
</dbReference>
<evidence type="ECO:0000259" key="17">
    <source>
        <dbReference type="Pfam" id="PF07715"/>
    </source>
</evidence>
<evidence type="ECO:0000256" key="3">
    <source>
        <dbReference type="ARBA" id="ARBA00022448"/>
    </source>
</evidence>
<evidence type="ECO:0000256" key="11">
    <source>
        <dbReference type="ARBA" id="ARBA00023170"/>
    </source>
</evidence>
<reference evidence="18 19" key="1">
    <citation type="submission" date="2023-11" db="EMBL/GenBank/DDBJ databases">
        <title>Draft genome of Azohydromonas lata strain H1 (DSM1123), a polyhydroxyalkanoate producer.</title>
        <authorList>
            <person name="Traversa D."/>
            <person name="D'Addabbo P."/>
            <person name="Pazzani C."/>
            <person name="Manzari C."/>
            <person name="Chiara M."/>
            <person name="Scrascia M."/>
        </authorList>
    </citation>
    <scope>NUCLEOTIDE SEQUENCE [LARGE SCALE GENOMIC DNA]</scope>
    <source>
        <strain evidence="18 19">H1</strain>
    </source>
</reference>
<evidence type="ECO:0000256" key="12">
    <source>
        <dbReference type="ARBA" id="ARBA00023237"/>
    </source>
</evidence>
<feature type="domain" description="TonB-dependent receptor-like beta-barrel" evidence="16">
    <location>
        <begin position="291"/>
        <end position="675"/>
    </location>
</feature>
<evidence type="ECO:0000256" key="5">
    <source>
        <dbReference type="ARBA" id="ARBA00022496"/>
    </source>
</evidence>
<organism evidence="18 19">
    <name type="scientific">Azohydromonas lata</name>
    <dbReference type="NCBI Taxonomy" id="45677"/>
    <lineage>
        <taxon>Bacteria</taxon>
        <taxon>Pseudomonadati</taxon>
        <taxon>Pseudomonadota</taxon>
        <taxon>Betaproteobacteria</taxon>
        <taxon>Burkholderiales</taxon>
        <taxon>Sphaerotilaceae</taxon>
        <taxon>Azohydromonas</taxon>
    </lineage>
</organism>
<keyword evidence="11 18" id="KW-0675">Receptor</keyword>
<sequence length="720" mass="78098">MTSFLDPRRPHRARWPLSALACACLAAWTPAPAQTAHATPASGLASPDSPSPAGAVSVEPDASVVPAIKVTARHYDNAVGASDAASQGVIRAELLKSRPGLRPGEVLEFVPGMIVTQHSGDGKANQYFLRGFNLDHGTDFATTVNGLPVNMPTHGHSQGYADLNFLIPELVDRIEYRKGPYFAQAGDFSAAGSADIRYVRKLDGPQATLTIGQRGYRRALGAGSTEVQPGLSLLGAVELQRNDGPWTVPEGQHKANGVLTLSGGSAARGFSASVMHYDAHWTATNQVPQRLIDAGSYLGRPFGRFDSLDPSDGGNTRRSSLSGEWHARGDDGSATQVAAYALDYRLQLFSNHTFALERPDQGDQIAQRDRRQVYGLSASHAVNHALGALPARSEVGWQLRHDRIRVGLFDSAQRQLTATVREDRVRQTQWGLYGQTSVEVTPWLRTIAGLRADQARFDVDNVSGTANSGAASAHLWSPKLSLVLGPWQRTEFFFNAGRGFHSNDARGATDAAAPVPGLVAARGMELGARSELMPGLQSSLALWKLDFDSELVYVGDAGGTEPNRPSRRHGVEWNNRYIPLPWLLVDADLAWSQARFATHAPEGDQVPNAVNRIASVALTLRELGPWSASLQWRYLGSAALVEDDSVRSRPSLTTNLRLARRLGRDSEITLDVFNLFNRKVNDIEYAYESHAPGEALPVTDARHVHPAEPRTLRLTLKVGF</sequence>
<dbReference type="InterPro" id="IPR039426">
    <property type="entry name" value="TonB-dep_rcpt-like"/>
</dbReference>
<evidence type="ECO:0000313" key="19">
    <source>
        <dbReference type="Proteomes" id="UP001293718"/>
    </source>
</evidence>
<keyword evidence="9 13" id="KW-0798">TonB box</keyword>
<keyword evidence="6" id="KW-0812">Transmembrane</keyword>